<evidence type="ECO:0000313" key="2">
    <source>
        <dbReference type="Proteomes" id="UP000249799"/>
    </source>
</evidence>
<dbReference type="AlphaFoldDB" id="A0A2Z4FM00"/>
<proteinExistence type="predicted"/>
<keyword evidence="2" id="KW-1185">Reference proteome</keyword>
<dbReference type="KEGG" id="bsed:DN745_11120"/>
<protein>
    <submittedName>
        <fullName evidence="1">Uncharacterized protein</fullName>
    </submittedName>
</protein>
<organism evidence="1 2">
    <name type="scientific">Bradymonas sediminis</name>
    <dbReference type="NCBI Taxonomy" id="1548548"/>
    <lineage>
        <taxon>Bacteria</taxon>
        <taxon>Deltaproteobacteria</taxon>
        <taxon>Bradymonadales</taxon>
        <taxon>Bradymonadaceae</taxon>
        <taxon>Bradymonas</taxon>
    </lineage>
</organism>
<accession>A0A2Z4FM00</accession>
<dbReference type="InterPro" id="IPR007612">
    <property type="entry name" value="LOR"/>
</dbReference>
<dbReference type="Pfam" id="PF04525">
    <property type="entry name" value="LOR"/>
    <property type="match status" value="1"/>
</dbReference>
<sequence>MSRFAGERYTARKQPLTLWGSVFRVYGPNQKLHFFVKQKAFRFKEAITIYRDESMATPLIRIRARHMIDFSAAYDISTPAGEALGVLKREGLRSLWRDRWLIQNNEGAEIGVIEEDHLALARRLMLHLLPQAFYVQLYGQRVAVFRQHLNPFVARFDIDFSLDTEQLLDRRLGIAAAVLLLAIERRRG</sequence>
<dbReference type="EMBL" id="CP030032">
    <property type="protein sequence ID" value="AWV89860.1"/>
    <property type="molecule type" value="Genomic_DNA"/>
</dbReference>
<gene>
    <name evidence="1" type="ORF">DN745_11120</name>
</gene>
<reference evidence="1 2" key="1">
    <citation type="submission" date="2018-06" db="EMBL/GenBank/DDBJ databases">
        <title>Lujinxingia sediminis gen. nov. sp. nov., a new facultative anaerobic member of the class Deltaproteobacteria, and proposal of Lujinxingaceae fam. nov.</title>
        <authorList>
            <person name="Guo L.-Y."/>
            <person name="Li C.-M."/>
            <person name="Wang S."/>
            <person name="Du Z.-J."/>
        </authorList>
    </citation>
    <scope>NUCLEOTIDE SEQUENCE [LARGE SCALE GENOMIC DNA]</scope>
    <source>
        <strain evidence="1 2">FA350</strain>
    </source>
</reference>
<evidence type="ECO:0000313" key="1">
    <source>
        <dbReference type="EMBL" id="AWV89860.1"/>
    </source>
</evidence>
<dbReference type="OrthoDB" id="572274at2"/>
<dbReference type="Proteomes" id="UP000249799">
    <property type="component" value="Chromosome"/>
</dbReference>
<name>A0A2Z4FM00_9DELT</name>